<dbReference type="Proteomes" id="UP000286678">
    <property type="component" value="Unassembled WGS sequence"/>
</dbReference>
<feature type="transmembrane region" description="Helical" evidence="13">
    <location>
        <begin position="356"/>
        <end position="375"/>
    </location>
</feature>
<keyword evidence="7 13" id="KW-0812">Transmembrane</keyword>
<accession>A0A432XIY1</accession>
<keyword evidence="8" id="KW-1278">Translocase</keyword>
<evidence type="ECO:0000313" key="15">
    <source>
        <dbReference type="Proteomes" id="UP000286678"/>
    </source>
</evidence>
<dbReference type="GO" id="GO:0015451">
    <property type="term" value="F:decarboxylation-driven active transmembrane transporter activity"/>
    <property type="evidence" value="ECO:0007669"/>
    <property type="project" value="UniProtKB-EC"/>
</dbReference>
<dbReference type="RefSeq" id="WP_126833356.1">
    <property type="nucleotide sequence ID" value="NZ_JBLXIO010000002.1"/>
</dbReference>
<feature type="transmembrane region" description="Helical" evidence="13">
    <location>
        <begin position="12"/>
        <end position="35"/>
    </location>
</feature>
<evidence type="ECO:0000256" key="6">
    <source>
        <dbReference type="ARBA" id="ARBA00022475"/>
    </source>
</evidence>
<keyword evidence="12" id="KW-0915">Sodium</keyword>
<comment type="similarity">
    <text evidence="4 12">Belongs to the GcdB/MmdB/OadB family.</text>
</comment>
<evidence type="ECO:0000256" key="11">
    <source>
        <dbReference type="ARBA" id="ARBA00048176"/>
    </source>
</evidence>
<evidence type="ECO:0000256" key="9">
    <source>
        <dbReference type="ARBA" id="ARBA00022989"/>
    </source>
</evidence>
<comment type="function">
    <text evidence="2 12">Catalyzes the decarboxylation of oxaloacetate coupled to Na(+) translocation.</text>
</comment>
<dbReference type="GO" id="GO:0005886">
    <property type="term" value="C:plasma membrane"/>
    <property type="evidence" value="ECO:0007669"/>
    <property type="project" value="UniProtKB-SubCell"/>
</dbReference>
<dbReference type="GO" id="GO:0006814">
    <property type="term" value="P:sodium ion transport"/>
    <property type="evidence" value="ECO:0007669"/>
    <property type="project" value="UniProtKB-UniRule"/>
</dbReference>
<feature type="transmembrane region" description="Helical" evidence="13">
    <location>
        <begin position="138"/>
        <end position="156"/>
    </location>
</feature>
<feature type="transmembrane region" description="Helical" evidence="13">
    <location>
        <begin position="67"/>
        <end position="92"/>
    </location>
</feature>
<comment type="catalytic activity">
    <reaction evidence="11 12">
        <text>oxaloacetate + 2 Na(+)(in) + H(+) = pyruvate + 2 Na(+)(out) + CO2</text>
        <dbReference type="Rhea" id="RHEA:57724"/>
        <dbReference type="ChEBI" id="CHEBI:15361"/>
        <dbReference type="ChEBI" id="CHEBI:15378"/>
        <dbReference type="ChEBI" id="CHEBI:16452"/>
        <dbReference type="ChEBI" id="CHEBI:16526"/>
        <dbReference type="ChEBI" id="CHEBI:29101"/>
        <dbReference type="EC" id="7.2.4.2"/>
    </reaction>
</comment>
<proteinExistence type="inferred from homology"/>
<keyword evidence="12" id="KW-0813">Transport</keyword>
<feature type="transmembrane region" description="Helical" evidence="13">
    <location>
        <begin position="42"/>
        <end position="61"/>
    </location>
</feature>
<dbReference type="EMBL" id="PIPT01000003">
    <property type="protein sequence ID" value="RUO48724.1"/>
    <property type="molecule type" value="Genomic_DNA"/>
</dbReference>
<feature type="transmembrane region" description="Helical" evidence="13">
    <location>
        <begin position="287"/>
        <end position="305"/>
    </location>
</feature>
<dbReference type="AlphaFoldDB" id="A0A432XIY1"/>
<dbReference type="InterPro" id="IPR005661">
    <property type="entry name" value="OadB_MmdB"/>
</dbReference>
<evidence type="ECO:0000256" key="13">
    <source>
        <dbReference type="SAM" id="Phobius"/>
    </source>
</evidence>
<dbReference type="GO" id="GO:0016829">
    <property type="term" value="F:lyase activity"/>
    <property type="evidence" value="ECO:0007669"/>
    <property type="project" value="InterPro"/>
</dbReference>
<evidence type="ECO:0000256" key="12">
    <source>
        <dbReference type="PIRNR" id="PIRNR015658"/>
    </source>
</evidence>
<comment type="caution">
    <text evidence="14">The sequence shown here is derived from an EMBL/GenBank/DDBJ whole genome shotgun (WGS) entry which is preliminary data.</text>
</comment>
<evidence type="ECO:0000256" key="1">
    <source>
        <dbReference type="ARBA" id="ARBA00001959"/>
    </source>
</evidence>
<keyword evidence="6 12" id="KW-1003">Cell membrane</keyword>
<dbReference type="PIRSF" id="PIRSF015658">
    <property type="entry name" value="MmdB_OadB"/>
    <property type="match status" value="1"/>
</dbReference>
<dbReference type="PANTHER" id="PTHR35806">
    <property type="entry name" value="OXALOACETATE DECARBOXYLASE BETA CHAIN 2"/>
    <property type="match status" value="1"/>
</dbReference>
<keyword evidence="12" id="KW-0739">Sodium transport</keyword>
<feature type="transmembrane region" description="Helical" evidence="13">
    <location>
        <begin position="258"/>
        <end position="275"/>
    </location>
</feature>
<comment type="cofactor">
    <cofactor evidence="1">
        <name>Na(+)</name>
        <dbReference type="ChEBI" id="CHEBI:29101"/>
    </cofactor>
</comment>
<evidence type="ECO:0000313" key="14">
    <source>
        <dbReference type="EMBL" id="RUO48724.1"/>
    </source>
</evidence>
<dbReference type="Pfam" id="PF03977">
    <property type="entry name" value="OAD_beta"/>
    <property type="match status" value="1"/>
</dbReference>
<feature type="transmembrane region" description="Helical" evidence="13">
    <location>
        <begin position="104"/>
        <end position="126"/>
    </location>
</feature>
<evidence type="ECO:0000256" key="2">
    <source>
        <dbReference type="ARBA" id="ARBA00003002"/>
    </source>
</evidence>
<protein>
    <recommendedName>
        <fullName evidence="12">Oxaloacetate decarboxylase beta chain</fullName>
        <ecNumber evidence="12">7.2.4.2</ecNumber>
    </recommendedName>
</protein>
<comment type="subcellular location">
    <subcellularLocation>
        <location evidence="3">Cell membrane</location>
        <topology evidence="3">Multi-pass membrane protein</topology>
    </subcellularLocation>
</comment>
<dbReference type="OrthoDB" id="9783838at2"/>
<dbReference type="EC" id="7.2.4.2" evidence="12"/>
<reference evidence="15" key="1">
    <citation type="journal article" date="2018" name="Front. Microbiol.">
        <title>Genome-Based Analysis Reveals the Taxonomy and Diversity of the Family Idiomarinaceae.</title>
        <authorList>
            <person name="Liu Y."/>
            <person name="Lai Q."/>
            <person name="Shao Z."/>
        </authorList>
    </citation>
    <scope>NUCLEOTIDE SEQUENCE [LARGE SCALE GENOMIC DNA]</scope>
    <source>
        <strain evidence="15">SW15</strain>
    </source>
</reference>
<evidence type="ECO:0000256" key="3">
    <source>
        <dbReference type="ARBA" id="ARBA00004651"/>
    </source>
</evidence>
<feature type="transmembrane region" description="Helical" evidence="13">
    <location>
        <begin position="317"/>
        <end position="336"/>
    </location>
</feature>
<evidence type="ECO:0000256" key="5">
    <source>
        <dbReference type="ARBA" id="ARBA00011869"/>
    </source>
</evidence>
<gene>
    <name evidence="14" type="ORF">CWE21_05010</name>
</gene>
<comment type="subunit">
    <text evidence="5 12">Heterotrimer of an alpha, a beta and a gamma subunit.</text>
</comment>
<dbReference type="PANTHER" id="PTHR35806:SF1">
    <property type="entry name" value="OXALOACETATE DECARBOXYLASE BETA CHAIN 2"/>
    <property type="match status" value="1"/>
</dbReference>
<keyword evidence="10 12" id="KW-0472">Membrane</keyword>
<evidence type="ECO:0000256" key="10">
    <source>
        <dbReference type="ARBA" id="ARBA00023136"/>
    </source>
</evidence>
<feature type="transmembrane region" description="Helical" evidence="13">
    <location>
        <begin position="163"/>
        <end position="181"/>
    </location>
</feature>
<keyword evidence="12" id="KW-0406">Ion transport</keyword>
<evidence type="ECO:0000256" key="8">
    <source>
        <dbReference type="ARBA" id="ARBA00022967"/>
    </source>
</evidence>
<keyword evidence="9 13" id="KW-1133">Transmembrane helix</keyword>
<keyword evidence="15" id="KW-1185">Reference proteome</keyword>
<feature type="transmembrane region" description="Helical" evidence="13">
    <location>
        <begin position="211"/>
        <end position="237"/>
    </location>
</feature>
<organism evidence="14 15">
    <name type="scientific">Pseudidiomarina aquimaris</name>
    <dbReference type="NCBI Taxonomy" id="641841"/>
    <lineage>
        <taxon>Bacteria</taxon>
        <taxon>Pseudomonadati</taxon>
        <taxon>Pseudomonadota</taxon>
        <taxon>Gammaproteobacteria</taxon>
        <taxon>Alteromonadales</taxon>
        <taxon>Idiomarinaceae</taxon>
        <taxon>Pseudidiomarina</taxon>
    </lineage>
</organism>
<name>A0A432XIY1_9GAMM</name>
<sequence>MERWITLWQSTALAAFTWQQAVMMGVGALLLYLAIRKKFEPLLLLPIGFGAILANIPLAGFTEPGGILYYIYVVGIDTGVFPLLIFMGVGAMTDFGPLLANPRTLILGAAAQFGIFATLFGAIALNVIPGFEFSMKDAAAIAIIGGADGPTAIFLASRLSPELLGAIAVAAYSYMALVPIIQPPIMKLLTTKEERSVRMEQLRQVGRREKILFPLAVLFLTLLFLPTATPLVGMFCLGNLMREAGVVERLSKTAQNELINIVTIFLGLAVGSKLSASEFLTVETLGILALGAVAFSIGTASGVLMAKLMARFSKTPINPLIGAAGVSAVPMAARVVNKVGLDANQSNFLLMHAMGPNVAGVLGSAVAAGILLALVG</sequence>
<evidence type="ECO:0000256" key="4">
    <source>
        <dbReference type="ARBA" id="ARBA00010924"/>
    </source>
</evidence>
<evidence type="ECO:0000256" key="7">
    <source>
        <dbReference type="ARBA" id="ARBA00022692"/>
    </source>
</evidence>
<dbReference type="NCBIfam" id="TIGR01109">
    <property type="entry name" value="Na_pump_decarbB"/>
    <property type="match status" value="1"/>
</dbReference>